<dbReference type="Proteomes" id="UP001317259">
    <property type="component" value="Unassembled WGS sequence"/>
</dbReference>
<dbReference type="PRINTS" id="PR00420">
    <property type="entry name" value="RNGMNOXGNASE"/>
</dbReference>
<sequence length="480" mass="51359">MFDVIIAGGGPTGLMLAAELRLHGVRVLVLEKESEPAPYAKAQGLHVRSIEVMDQRGLLERFLAHGRRRPLRASLAGAERPAPAGLDTAHGYLLAIPQTVTERLLAEHAAGLGAEIRRGARLTGLSQDADGVTAELGDGTRLRARYLAGCDGGRSTVRKLLGVGFPGEPSRLDTLLGEMAADEDPEAIAAAVARIRETQPRFGLLPLGGDGTYRVIVPAPGVAEDRGVPPTLEEFRQALRAVAGTDFGVRAPRWLSRFGDATRLAERYRDGRVLLAGDAAHVHPPAGGQGLNLGIQDAFNLGWKLAAEVAGWAPDGLLDTYEAERRPVAAAVLDDTRVRMHLMSDEPGPRAVGRLLARLMEFDEVGTYLIEQVTAIGVRYDLGGGSALVGRRLRDVRLRRGRLYELTRAGRGLLLDATGRLSAEGWADRVDHVVDTGAELDVPAVLLRPDGHVAWAGEDQAELAGVLPRWFGARSGRSSS</sequence>
<dbReference type="Gene3D" id="3.50.50.60">
    <property type="entry name" value="FAD/NAD(P)-binding domain"/>
    <property type="match status" value="1"/>
</dbReference>
<evidence type="ECO:0000256" key="2">
    <source>
        <dbReference type="ARBA" id="ARBA00022630"/>
    </source>
</evidence>
<feature type="domain" description="FAD-binding" evidence="4">
    <location>
        <begin position="2"/>
        <end position="335"/>
    </location>
</feature>
<gene>
    <name evidence="5" type="primary">rox</name>
    <name evidence="5" type="ORF">MF672_000865</name>
</gene>
<dbReference type="InterPro" id="IPR036188">
    <property type="entry name" value="FAD/NAD-bd_sf"/>
</dbReference>
<reference evidence="5 6" key="1">
    <citation type="submission" date="2022-04" db="EMBL/GenBank/DDBJ databases">
        <title>Genome draft of Actinomadura sp. ATCC 31491.</title>
        <authorList>
            <person name="Shi X."/>
            <person name="Du Y."/>
        </authorList>
    </citation>
    <scope>NUCLEOTIDE SEQUENCE [LARGE SCALE GENOMIC DNA]</scope>
    <source>
        <strain evidence="5 6">ATCC 31491</strain>
    </source>
</reference>
<comment type="caution">
    <text evidence="5">The sequence shown here is derived from an EMBL/GenBank/DDBJ whole genome shotgun (WGS) entry which is preliminary data.</text>
</comment>
<keyword evidence="2" id="KW-0285">Flavoprotein</keyword>
<keyword evidence="6" id="KW-1185">Reference proteome</keyword>
<dbReference type="Gene3D" id="3.30.70.2450">
    <property type="match status" value="1"/>
</dbReference>
<dbReference type="RefSeq" id="WP_242371535.1">
    <property type="nucleotide sequence ID" value="NZ_JAKRKC020000001.1"/>
</dbReference>
<dbReference type="SUPFAM" id="SSF51905">
    <property type="entry name" value="FAD/NAD(P)-binding domain"/>
    <property type="match status" value="1"/>
</dbReference>
<comment type="cofactor">
    <cofactor evidence="1">
        <name>FAD</name>
        <dbReference type="ChEBI" id="CHEBI:57692"/>
    </cofactor>
</comment>
<dbReference type="Pfam" id="PF21274">
    <property type="entry name" value="Rng_hyd_C"/>
    <property type="match status" value="1"/>
</dbReference>
<evidence type="ECO:0000313" key="6">
    <source>
        <dbReference type="Proteomes" id="UP001317259"/>
    </source>
</evidence>
<evidence type="ECO:0000313" key="5">
    <source>
        <dbReference type="EMBL" id="MCK2212356.1"/>
    </source>
</evidence>
<protein>
    <submittedName>
        <fullName evidence="5">Rifampin monooxygenase</fullName>
    </submittedName>
</protein>
<evidence type="ECO:0000259" key="4">
    <source>
        <dbReference type="Pfam" id="PF01494"/>
    </source>
</evidence>
<dbReference type="NCBIfam" id="NF033145">
    <property type="entry name" value="rif_monoox"/>
    <property type="match status" value="1"/>
</dbReference>
<evidence type="ECO:0000256" key="3">
    <source>
        <dbReference type="ARBA" id="ARBA00022827"/>
    </source>
</evidence>
<dbReference type="InterPro" id="IPR050641">
    <property type="entry name" value="RIFMO-like"/>
</dbReference>
<dbReference type="EMBL" id="JAKRKC020000001">
    <property type="protein sequence ID" value="MCK2212356.1"/>
    <property type="molecule type" value="Genomic_DNA"/>
</dbReference>
<dbReference type="PANTHER" id="PTHR43004:SF19">
    <property type="entry name" value="BINDING MONOOXYGENASE, PUTATIVE (JCVI)-RELATED"/>
    <property type="match status" value="1"/>
</dbReference>
<keyword evidence="5" id="KW-0560">Oxidoreductase</keyword>
<keyword evidence="3" id="KW-0274">FAD</keyword>
<dbReference type="PANTHER" id="PTHR43004">
    <property type="entry name" value="TRK SYSTEM POTASSIUM UPTAKE PROTEIN"/>
    <property type="match status" value="1"/>
</dbReference>
<dbReference type="Pfam" id="PF01494">
    <property type="entry name" value="FAD_binding_3"/>
    <property type="match status" value="1"/>
</dbReference>
<dbReference type="Gene3D" id="3.40.30.120">
    <property type="match status" value="1"/>
</dbReference>
<dbReference type="InterPro" id="IPR002938">
    <property type="entry name" value="FAD-bd"/>
</dbReference>
<proteinExistence type="predicted"/>
<accession>A0ABT0FK48</accession>
<name>A0ABT0FK48_9ACTN</name>
<evidence type="ECO:0000256" key="1">
    <source>
        <dbReference type="ARBA" id="ARBA00001974"/>
    </source>
</evidence>
<keyword evidence="5" id="KW-0503">Monooxygenase</keyword>
<dbReference type="GO" id="GO:0004497">
    <property type="term" value="F:monooxygenase activity"/>
    <property type="evidence" value="ECO:0007669"/>
    <property type="project" value="UniProtKB-KW"/>
</dbReference>
<organism evidence="5 6">
    <name type="scientific">Actinomadura luzonensis</name>
    <dbReference type="NCBI Taxonomy" id="2805427"/>
    <lineage>
        <taxon>Bacteria</taxon>
        <taxon>Bacillati</taxon>
        <taxon>Actinomycetota</taxon>
        <taxon>Actinomycetes</taxon>
        <taxon>Streptosporangiales</taxon>
        <taxon>Thermomonosporaceae</taxon>
        <taxon>Actinomadura</taxon>
    </lineage>
</organism>